<gene>
    <name evidence="1" type="ORF">L6452_03553</name>
</gene>
<protein>
    <submittedName>
        <fullName evidence="1">Uncharacterized protein</fullName>
    </submittedName>
</protein>
<keyword evidence="2" id="KW-1185">Reference proteome</keyword>
<proteinExistence type="predicted"/>
<dbReference type="EMBL" id="CM042047">
    <property type="protein sequence ID" value="KAI3772368.1"/>
    <property type="molecule type" value="Genomic_DNA"/>
</dbReference>
<name>A0ACB9FNJ4_ARCLA</name>
<comment type="caution">
    <text evidence="1">The sequence shown here is derived from an EMBL/GenBank/DDBJ whole genome shotgun (WGS) entry which is preliminary data.</text>
</comment>
<reference evidence="2" key="1">
    <citation type="journal article" date="2022" name="Mol. Ecol. Resour.">
        <title>The genomes of chicory, endive, great burdock and yacon provide insights into Asteraceae palaeo-polyploidization history and plant inulin production.</title>
        <authorList>
            <person name="Fan W."/>
            <person name="Wang S."/>
            <person name="Wang H."/>
            <person name="Wang A."/>
            <person name="Jiang F."/>
            <person name="Liu H."/>
            <person name="Zhao H."/>
            <person name="Xu D."/>
            <person name="Zhang Y."/>
        </authorList>
    </citation>
    <scope>NUCLEOTIDE SEQUENCE [LARGE SCALE GENOMIC DNA]</scope>
    <source>
        <strain evidence="2">cv. Niubang</strain>
    </source>
</reference>
<dbReference type="Proteomes" id="UP001055879">
    <property type="component" value="Linkage Group LG01"/>
</dbReference>
<evidence type="ECO:0000313" key="1">
    <source>
        <dbReference type="EMBL" id="KAI3772368.1"/>
    </source>
</evidence>
<evidence type="ECO:0000313" key="2">
    <source>
        <dbReference type="Proteomes" id="UP001055879"/>
    </source>
</evidence>
<accession>A0ACB9FNJ4</accession>
<sequence>MDQHCTTDSLHLCHAHPDGIVLMLLNCLRELHIAYSCFGLEIKKPRAEGIVELEADSGSFAYRETEAELFVIGGSRDRSRTSRVDERTPVIGFEKYKDEKKADEWKKVRDAVEEWLDGNDECTKVDEFEAMIKVLERKCNPIIARMYEDGDDEDIVMLLLRLMLPGPRLKRLIKEIEDVASWCS</sequence>
<reference evidence="1 2" key="2">
    <citation type="journal article" date="2022" name="Mol. Ecol. Resour.">
        <title>The genomes of chicory, endive, great burdock and yacon provide insights into Asteraceae paleo-polyploidization history and plant inulin production.</title>
        <authorList>
            <person name="Fan W."/>
            <person name="Wang S."/>
            <person name="Wang H."/>
            <person name="Wang A."/>
            <person name="Jiang F."/>
            <person name="Liu H."/>
            <person name="Zhao H."/>
            <person name="Xu D."/>
            <person name="Zhang Y."/>
        </authorList>
    </citation>
    <scope>NUCLEOTIDE SEQUENCE [LARGE SCALE GENOMIC DNA]</scope>
    <source>
        <strain evidence="2">cv. Niubang</strain>
    </source>
</reference>
<organism evidence="1 2">
    <name type="scientific">Arctium lappa</name>
    <name type="common">Greater burdock</name>
    <name type="synonym">Lappa major</name>
    <dbReference type="NCBI Taxonomy" id="4217"/>
    <lineage>
        <taxon>Eukaryota</taxon>
        <taxon>Viridiplantae</taxon>
        <taxon>Streptophyta</taxon>
        <taxon>Embryophyta</taxon>
        <taxon>Tracheophyta</taxon>
        <taxon>Spermatophyta</taxon>
        <taxon>Magnoliopsida</taxon>
        <taxon>eudicotyledons</taxon>
        <taxon>Gunneridae</taxon>
        <taxon>Pentapetalae</taxon>
        <taxon>asterids</taxon>
        <taxon>campanulids</taxon>
        <taxon>Asterales</taxon>
        <taxon>Asteraceae</taxon>
        <taxon>Carduoideae</taxon>
        <taxon>Cardueae</taxon>
        <taxon>Arctiinae</taxon>
        <taxon>Arctium</taxon>
    </lineage>
</organism>